<evidence type="ECO:0000313" key="1">
    <source>
        <dbReference type="EMBL" id="AGP79930.1"/>
    </source>
</evidence>
<dbReference type="EMBL" id="CP004847">
    <property type="protein sequence ID" value="AGP79930.1"/>
    <property type="molecule type" value="Genomic_DNA"/>
</dbReference>
<organism evidence="1 2">
    <name type="scientific">Alteromonas mediterranea 615</name>
    <dbReference type="NCBI Taxonomy" id="1300253"/>
    <lineage>
        <taxon>Bacteria</taxon>
        <taxon>Pseudomonadati</taxon>
        <taxon>Pseudomonadota</taxon>
        <taxon>Gammaproteobacteria</taxon>
        <taxon>Alteromonadales</taxon>
        <taxon>Alteromonadaceae</taxon>
        <taxon>Alteromonas/Salinimonas group</taxon>
        <taxon>Alteromonas</taxon>
    </lineage>
</organism>
<dbReference type="KEGG" id="amh:I633_22551"/>
<dbReference type="HOGENOM" id="CLU_1514831_0_0_6"/>
<name>S5AJ34_9ALTE</name>
<protein>
    <submittedName>
        <fullName evidence="1">Uncharacterized protein</fullName>
    </submittedName>
</protein>
<keyword evidence="1" id="KW-0614">Plasmid</keyword>
<gene>
    <name evidence="1" type="ORF">I633_22551</name>
</gene>
<proteinExistence type="predicted"/>
<accession>S5AJ34</accession>
<sequence length="177" mass="21093">MSDEIEQHLEPAEAELRDAAFEKIEELRLQAEQIVGEYWAFVEESNTALKRDKKIGERLKEKAISFGPRLEKMPSGKYTKYVPNWVHYPYNERRAKSQKSARLGERVKLGPNKEYNLRTLLRYATGRDDAKILDTERELMVIRERLEMFHEIIVLIDRKTRRINRIANKYQEVRQND</sequence>
<evidence type="ECO:0000313" key="2">
    <source>
        <dbReference type="Proteomes" id="UP000014909"/>
    </source>
</evidence>
<dbReference type="AlphaFoldDB" id="S5AJ34"/>
<dbReference type="BioCyc" id="AMAC1300253:G12YX-3577-MONOMER"/>
<reference evidence="1 2" key="1">
    <citation type="journal article" date="2013" name="Genome Biol. Evol.">
        <title>Genomic Diversity of "Deep Ecotype" Alteromonas macleodii Isolates: Evidence for Pan-Mediterranean Clonal Frames.</title>
        <authorList>
            <person name="Lopez-Perez M."/>
            <person name="Gonzaga A."/>
            <person name="Rodriguez-Valera F."/>
        </authorList>
    </citation>
    <scope>NUCLEOTIDE SEQUENCE [LARGE SCALE GENOMIC DNA]</scope>
    <source>
        <strain evidence="2">'English Channel 615'</strain>
        <plasmid evidence="2">Plasmid</plasmid>
    </source>
</reference>
<geneLocation type="plasmid" evidence="1">
    <name>unnamed</name>
</geneLocation>
<dbReference type="Pfam" id="PF19456">
    <property type="entry name" value="MobI"/>
    <property type="match status" value="1"/>
</dbReference>
<dbReference type="Proteomes" id="UP000014909">
    <property type="component" value="Plasmid unnamed"/>
</dbReference>
<dbReference type="InterPro" id="IPR045809">
    <property type="entry name" value="MobI"/>
</dbReference>